<evidence type="ECO:0000313" key="1">
    <source>
        <dbReference type="EMBL" id="KAK8589881.1"/>
    </source>
</evidence>
<evidence type="ECO:0000313" key="2">
    <source>
        <dbReference type="Proteomes" id="UP001472677"/>
    </source>
</evidence>
<sequence>MDEAIPDVSVAVLFSTSDSKAAAPLLSIALTTVSEPFAVDVAMVVNVVPFGPARATLTTAPIDADVVSVEPTPHFFGGCSYSCC</sequence>
<name>A0ABR2G027_9ROSI</name>
<accession>A0ABR2G027</accession>
<organism evidence="1 2">
    <name type="scientific">Hibiscus sabdariffa</name>
    <name type="common">roselle</name>
    <dbReference type="NCBI Taxonomy" id="183260"/>
    <lineage>
        <taxon>Eukaryota</taxon>
        <taxon>Viridiplantae</taxon>
        <taxon>Streptophyta</taxon>
        <taxon>Embryophyta</taxon>
        <taxon>Tracheophyta</taxon>
        <taxon>Spermatophyta</taxon>
        <taxon>Magnoliopsida</taxon>
        <taxon>eudicotyledons</taxon>
        <taxon>Gunneridae</taxon>
        <taxon>Pentapetalae</taxon>
        <taxon>rosids</taxon>
        <taxon>malvids</taxon>
        <taxon>Malvales</taxon>
        <taxon>Malvaceae</taxon>
        <taxon>Malvoideae</taxon>
        <taxon>Hibiscus</taxon>
    </lineage>
</organism>
<gene>
    <name evidence="1" type="ORF">V6N12_024271</name>
</gene>
<reference evidence="1 2" key="1">
    <citation type="journal article" date="2024" name="G3 (Bethesda)">
        <title>Genome assembly of Hibiscus sabdariffa L. provides insights into metabolisms of medicinal natural products.</title>
        <authorList>
            <person name="Kim T."/>
        </authorList>
    </citation>
    <scope>NUCLEOTIDE SEQUENCE [LARGE SCALE GENOMIC DNA]</scope>
    <source>
        <strain evidence="1">TK-2024</strain>
        <tissue evidence="1">Old leaves</tissue>
    </source>
</reference>
<dbReference type="EMBL" id="JBBPBM010000004">
    <property type="protein sequence ID" value="KAK8589881.1"/>
    <property type="molecule type" value="Genomic_DNA"/>
</dbReference>
<evidence type="ECO:0008006" key="3">
    <source>
        <dbReference type="Google" id="ProtNLM"/>
    </source>
</evidence>
<proteinExistence type="predicted"/>
<protein>
    <recommendedName>
        <fullName evidence="3">Secreted protein</fullName>
    </recommendedName>
</protein>
<keyword evidence="2" id="KW-1185">Reference proteome</keyword>
<dbReference type="Proteomes" id="UP001472677">
    <property type="component" value="Unassembled WGS sequence"/>
</dbReference>
<comment type="caution">
    <text evidence="1">The sequence shown here is derived from an EMBL/GenBank/DDBJ whole genome shotgun (WGS) entry which is preliminary data.</text>
</comment>